<evidence type="ECO:0000313" key="2">
    <source>
        <dbReference type="EMBL" id="QEL15604.1"/>
    </source>
</evidence>
<feature type="signal peptide" evidence="1">
    <location>
        <begin position="1"/>
        <end position="26"/>
    </location>
</feature>
<organism evidence="2 3">
    <name type="scientific">Limnoglobus roseus</name>
    <dbReference type="NCBI Taxonomy" id="2598579"/>
    <lineage>
        <taxon>Bacteria</taxon>
        <taxon>Pseudomonadati</taxon>
        <taxon>Planctomycetota</taxon>
        <taxon>Planctomycetia</taxon>
        <taxon>Gemmatales</taxon>
        <taxon>Gemmataceae</taxon>
        <taxon>Limnoglobus</taxon>
    </lineage>
</organism>
<dbReference type="AlphaFoldDB" id="A0A5C1AES0"/>
<keyword evidence="3" id="KW-1185">Reference proteome</keyword>
<dbReference type="KEGG" id="lrs:PX52LOC_02537"/>
<accession>A0A5C1AES0</accession>
<evidence type="ECO:0000313" key="3">
    <source>
        <dbReference type="Proteomes" id="UP000324974"/>
    </source>
</evidence>
<protein>
    <submittedName>
        <fullName evidence="2">Uncharacterized protein</fullName>
    </submittedName>
</protein>
<gene>
    <name evidence="2" type="ORF">PX52LOC_02537</name>
</gene>
<keyword evidence="1" id="KW-0732">Signal</keyword>
<proteinExistence type="predicted"/>
<dbReference type="Proteomes" id="UP000324974">
    <property type="component" value="Chromosome"/>
</dbReference>
<name>A0A5C1AES0_9BACT</name>
<dbReference type="EMBL" id="CP042425">
    <property type="protein sequence ID" value="QEL15604.1"/>
    <property type="molecule type" value="Genomic_DNA"/>
</dbReference>
<feature type="chain" id="PRO_5022742816" evidence="1">
    <location>
        <begin position="27"/>
        <end position="125"/>
    </location>
</feature>
<evidence type="ECO:0000256" key="1">
    <source>
        <dbReference type="SAM" id="SignalP"/>
    </source>
</evidence>
<sequence length="125" mass="13698">MKVKIVLGWSTLVTALSLVVASPSSAGYPEDFDERLRQTVRIDAELNGLALKDLITQLEHDHAGLKFVVAESLERDDDGVLDRKFTLKHLVEGCPVQEALNFSMGNLGLKFVVRDGYVEIRGGGS</sequence>
<reference evidence="3" key="1">
    <citation type="submission" date="2019-08" db="EMBL/GenBank/DDBJ databases">
        <title>Limnoglobus roseus gen. nov., sp. nov., a novel freshwater planctomycete with a giant genome from the family Gemmataceae.</title>
        <authorList>
            <person name="Kulichevskaya I.S."/>
            <person name="Naumoff D.G."/>
            <person name="Miroshnikov K."/>
            <person name="Ivanova A."/>
            <person name="Philippov D.A."/>
            <person name="Hakobyan A."/>
            <person name="Rijpstra I.C."/>
            <person name="Sinninghe Damste J.S."/>
            <person name="Liesack W."/>
            <person name="Dedysh S.N."/>
        </authorList>
    </citation>
    <scope>NUCLEOTIDE SEQUENCE [LARGE SCALE GENOMIC DNA]</scope>
    <source>
        <strain evidence="3">PX52</strain>
    </source>
</reference>